<feature type="chain" id="PRO_5039016673" evidence="2">
    <location>
        <begin position="30"/>
        <end position="321"/>
    </location>
</feature>
<dbReference type="RefSeq" id="WP_155868674.1">
    <property type="nucleotide sequence ID" value="NZ_CP046322.1"/>
</dbReference>
<accession>A0A6B8TCD7</accession>
<evidence type="ECO:0000259" key="3">
    <source>
        <dbReference type="Pfam" id="PF07510"/>
    </source>
</evidence>
<feature type="domain" description="GmrSD restriction endonucleases C-terminal" evidence="3">
    <location>
        <begin position="157"/>
        <end position="294"/>
    </location>
</feature>
<sequence length="321" mass="33337">MSSRIRPLARPSRLAAAVLAAGAALSGCAVLDGDGLTTSPSGVFGAPADSASDSSGPLPAESLTESPAESPADDAGRPSPAFPEPPAAHDDGAADGGAGPSQSIPPHDAEGPLGDIRAQLSALEVKGRAPKTGYDRDLFGQRWSDDVPVALGRNGCDTRNDILRRDLVDVVIKPNTNDCVALAGTLHDPFTGAVIPFQRGSATSSAVQIDHVVAMSDAWQKGAQDLDDEARQAFANDPLNLLAVDGPSNQRKGDGDAATWLPPNSAFRCQYVARQITVKHRYGLWVTPAEREALDRWLGTCGPVDDAALAALVEGAVAERR</sequence>
<gene>
    <name evidence="4" type="ORF">FOB82_05780</name>
</gene>
<evidence type="ECO:0000256" key="2">
    <source>
        <dbReference type="SAM" id="SignalP"/>
    </source>
</evidence>
<dbReference type="Proteomes" id="UP000426857">
    <property type="component" value="Chromosome"/>
</dbReference>
<dbReference type="Pfam" id="PF07510">
    <property type="entry name" value="GmrSD_C"/>
    <property type="match status" value="1"/>
</dbReference>
<dbReference type="AlphaFoldDB" id="A0A6B8TCD7"/>
<name>A0A6B8TCD7_9CORY</name>
<evidence type="ECO:0000313" key="4">
    <source>
        <dbReference type="EMBL" id="QGS34537.1"/>
    </source>
</evidence>
<organism evidence="4 5">
    <name type="scientific">Corynebacterium xerosis</name>
    <dbReference type="NCBI Taxonomy" id="1725"/>
    <lineage>
        <taxon>Bacteria</taxon>
        <taxon>Bacillati</taxon>
        <taxon>Actinomycetota</taxon>
        <taxon>Actinomycetes</taxon>
        <taxon>Mycobacteriales</taxon>
        <taxon>Corynebacteriaceae</taxon>
        <taxon>Corynebacterium</taxon>
    </lineage>
</organism>
<dbReference type="PANTHER" id="PTHR24094">
    <property type="entry name" value="SECRETED PROTEIN"/>
    <property type="match status" value="1"/>
</dbReference>
<evidence type="ECO:0000313" key="5">
    <source>
        <dbReference type="Proteomes" id="UP000426857"/>
    </source>
</evidence>
<dbReference type="PANTHER" id="PTHR24094:SF15">
    <property type="entry name" value="AMP-DEPENDENT SYNTHETASE_LIGASE DOMAIN-CONTAINING PROTEIN-RELATED"/>
    <property type="match status" value="1"/>
</dbReference>
<dbReference type="InterPro" id="IPR011089">
    <property type="entry name" value="GmrSD_C"/>
</dbReference>
<feature type="region of interest" description="Disordered" evidence="1">
    <location>
        <begin position="30"/>
        <end position="113"/>
    </location>
</feature>
<feature type="compositionally biased region" description="Low complexity" evidence="1">
    <location>
        <begin position="45"/>
        <end position="60"/>
    </location>
</feature>
<dbReference type="KEGG" id="cxe:FOB82_05780"/>
<protein>
    <submittedName>
        <fullName evidence="4">DUF1524 domain-containing protein</fullName>
    </submittedName>
</protein>
<proteinExistence type="predicted"/>
<keyword evidence="2" id="KW-0732">Signal</keyword>
<evidence type="ECO:0000256" key="1">
    <source>
        <dbReference type="SAM" id="MobiDB-lite"/>
    </source>
</evidence>
<dbReference type="PROSITE" id="PS51257">
    <property type="entry name" value="PROKAR_LIPOPROTEIN"/>
    <property type="match status" value="1"/>
</dbReference>
<feature type="signal peptide" evidence="2">
    <location>
        <begin position="1"/>
        <end position="29"/>
    </location>
</feature>
<reference evidence="4 5" key="1">
    <citation type="submission" date="2019-11" db="EMBL/GenBank/DDBJ databases">
        <title>FDA dAtabase for Regulatory Grade micrObial Sequences (FDA-ARGOS): Supporting development and validation of Infectious Disease Dx tests.</title>
        <authorList>
            <person name="Kerrigan L."/>
            <person name="Long C."/>
            <person name="Tallon L."/>
            <person name="Sadzewicz L."/>
            <person name="Vavikolanu K."/>
            <person name="Mehta A."/>
            <person name="Aluvathingal J."/>
            <person name="Nadendla S."/>
            <person name="Yan Y."/>
            <person name="Sichtig H."/>
        </authorList>
    </citation>
    <scope>NUCLEOTIDE SEQUENCE [LARGE SCALE GENOMIC DNA]</scope>
    <source>
        <strain evidence="4 5">FDAARGOS_674</strain>
    </source>
</reference>
<dbReference type="EMBL" id="CP046322">
    <property type="protein sequence ID" value="QGS34537.1"/>
    <property type="molecule type" value="Genomic_DNA"/>
</dbReference>